<dbReference type="RefSeq" id="WP_235293638.1">
    <property type="nucleotide sequence ID" value="NZ_BSOH01000020.1"/>
</dbReference>
<feature type="transmembrane region" description="Helical" evidence="1">
    <location>
        <begin position="100"/>
        <end position="119"/>
    </location>
</feature>
<proteinExistence type="predicted"/>
<dbReference type="AlphaFoldDB" id="A0AA37SR75"/>
<protein>
    <submittedName>
        <fullName evidence="2">Uncharacterized protein</fullName>
    </submittedName>
</protein>
<reference evidence="2" key="2">
    <citation type="submission" date="2023-01" db="EMBL/GenBank/DDBJ databases">
        <title>Draft genome sequence of Portibacter lacus strain NBRC 108769.</title>
        <authorList>
            <person name="Sun Q."/>
            <person name="Mori K."/>
        </authorList>
    </citation>
    <scope>NUCLEOTIDE SEQUENCE</scope>
    <source>
        <strain evidence="2">NBRC 108769</strain>
    </source>
</reference>
<dbReference type="EMBL" id="BSOH01000020">
    <property type="protein sequence ID" value="GLR18274.1"/>
    <property type="molecule type" value="Genomic_DNA"/>
</dbReference>
<comment type="caution">
    <text evidence="2">The sequence shown here is derived from an EMBL/GenBank/DDBJ whole genome shotgun (WGS) entry which is preliminary data.</text>
</comment>
<gene>
    <name evidence="2" type="ORF">GCM10007940_28900</name>
</gene>
<evidence type="ECO:0000313" key="3">
    <source>
        <dbReference type="Proteomes" id="UP001156666"/>
    </source>
</evidence>
<evidence type="ECO:0000256" key="1">
    <source>
        <dbReference type="SAM" id="Phobius"/>
    </source>
</evidence>
<feature type="transmembrane region" description="Helical" evidence="1">
    <location>
        <begin position="43"/>
        <end position="63"/>
    </location>
</feature>
<feature type="transmembrane region" description="Helical" evidence="1">
    <location>
        <begin position="12"/>
        <end position="31"/>
    </location>
</feature>
<organism evidence="2 3">
    <name type="scientific">Portibacter lacus</name>
    <dbReference type="NCBI Taxonomy" id="1099794"/>
    <lineage>
        <taxon>Bacteria</taxon>
        <taxon>Pseudomonadati</taxon>
        <taxon>Bacteroidota</taxon>
        <taxon>Saprospiria</taxon>
        <taxon>Saprospirales</taxon>
        <taxon>Haliscomenobacteraceae</taxon>
        <taxon>Portibacter</taxon>
    </lineage>
</organism>
<reference evidence="2" key="1">
    <citation type="journal article" date="2014" name="Int. J. Syst. Evol. Microbiol.">
        <title>Complete genome sequence of Corynebacterium casei LMG S-19264T (=DSM 44701T), isolated from a smear-ripened cheese.</title>
        <authorList>
            <consortium name="US DOE Joint Genome Institute (JGI-PGF)"/>
            <person name="Walter F."/>
            <person name="Albersmeier A."/>
            <person name="Kalinowski J."/>
            <person name="Ruckert C."/>
        </authorList>
    </citation>
    <scope>NUCLEOTIDE SEQUENCE</scope>
    <source>
        <strain evidence="2">NBRC 108769</strain>
    </source>
</reference>
<keyword evidence="1" id="KW-0812">Transmembrane</keyword>
<keyword evidence="1" id="KW-1133">Transmembrane helix</keyword>
<dbReference type="Proteomes" id="UP001156666">
    <property type="component" value="Unassembled WGS sequence"/>
</dbReference>
<sequence length="127" mass="14441">MDLSNLNSRQFFLVDGIGAIISASFLGLILSQFESLIGMPRKVLIELAIPACFFAVYSLICYFSNLKNWQPYLKAIAIANILYCILTLTLMIIYSRSLTYLGYLYFIVEIIIVVGLARLEWKKANEK</sequence>
<keyword evidence="3" id="KW-1185">Reference proteome</keyword>
<name>A0AA37SR75_9BACT</name>
<accession>A0AA37SR75</accession>
<keyword evidence="1" id="KW-0472">Membrane</keyword>
<feature type="transmembrane region" description="Helical" evidence="1">
    <location>
        <begin position="75"/>
        <end position="94"/>
    </location>
</feature>
<evidence type="ECO:0000313" key="2">
    <source>
        <dbReference type="EMBL" id="GLR18274.1"/>
    </source>
</evidence>